<comment type="caution">
    <text evidence="1">The sequence shown here is derived from an EMBL/GenBank/DDBJ whole genome shotgun (WGS) entry which is preliminary data.</text>
</comment>
<sequence>MSVEITTGPPDIADEHPVGPEVAATVKAAEAVLSRRFGAAVRLADPEDLGGSGRSVVARVKVAATPFSLPRTLVVKHYRGAGGAGPVRGRPCSLPDHDRVPVARKGAPPEGVDAFTREVASCQLFTSMAAEERVGPELVAYDADERLLVLEDLGRAPTLADKLLGGDARAAERALIGWARSLGRLHATTAGREADFEALARRLGRAGADDPVARHARVALTELPDLLAAALGVPTPDRVVERAHRTARLLGGTRYRAFSPSDICPDNNLVTSRGVRFLDFEWGSVRDVALDAAYLRVPFPSCWCVFALPPGMAEAMVAAWQAEVRMAWPDLSEEAVLPRLLDAQLLWVWVSTWWFLPRSTEPDRPVDAHLPSPRRSLALVDRWERLAGQLRPVCPESAGHAEAVAAALRFRFGLGDQELPLYPAFR</sequence>
<keyword evidence="2" id="KW-1185">Reference proteome</keyword>
<dbReference type="Proteomes" id="UP001205311">
    <property type="component" value="Unassembled WGS sequence"/>
</dbReference>
<dbReference type="SUPFAM" id="SSF56112">
    <property type="entry name" value="Protein kinase-like (PK-like)"/>
    <property type="match status" value="1"/>
</dbReference>
<name>A0ABT1HSA8_STRSD</name>
<accession>A0ABT1HSA8</accession>
<dbReference type="EMBL" id="JAMTCP010000008">
    <property type="protein sequence ID" value="MCP2258405.1"/>
    <property type="molecule type" value="Genomic_DNA"/>
</dbReference>
<reference evidence="1 2" key="1">
    <citation type="submission" date="2022-06" db="EMBL/GenBank/DDBJ databases">
        <title>Genomic Encyclopedia of Archaeal and Bacterial Type Strains, Phase II (KMG-II): from individual species to whole genera.</title>
        <authorList>
            <person name="Goeker M."/>
        </authorList>
    </citation>
    <scope>NUCLEOTIDE SEQUENCE [LARGE SCALE GENOMIC DNA]</scope>
    <source>
        <strain evidence="1 2">DSM 40477</strain>
    </source>
</reference>
<dbReference type="InterPro" id="IPR011009">
    <property type="entry name" value="Kinase-like_dom_sf"/>
</dbReference>
<evidence type="ECO:0000313" key="1">
    <source>
        <dbReference type="EMBL" id="MCP2258405.1"/>
    </source>
</evidence>
<dbReference type="RefSeq" id="WP_253669327.1">
    <property type="nucleotide sequence ID" value="NZ_JAMTCP010000008.1"/>
</dbReference>
<evidence type="ECO:0008006" key="3">
    <source>
        <dbReference type="Google" id="ProtNLM"/>
    </source>
</evidence>
<protein>
    <recommendedName>
        <fullName evidence="3">Aminoglycoside phosphotransferase domain-containing protein</fullName>
    </recommendedName>
</protein>
<proteinExistence type="predicted"/>
<organism evidence="1 2">
    <name type="scientific">Streptoalloteichus tenebrarius (strain ATCC 17920 / DSM 40477 / JCM 4838 / CBS 697.72 / NBRC 16177 / NCIMB 11028 / NRRL B-12390 / A12253. 1 / ISP 5477)</name>
    <name type="common">Streptomyces tenebrarius</name>
    <dbReference type="NCBI Taxonomy" id="1933"/>
    <lineage>
        <taxon>Bacteria</taxon>
        <taxon>Bacillati</taxon>
        <taxon>Actinomycetota</taxon>
        <taxon>Actinomycetes</taxon>
        <taxon>Pseudonocardiales</taxon>
        <taxon>Pseudonocardiaceae</taxon>
        <taxon>Streptoalloteichus</taxon>
    </lineage>
</organism>
<evidence type="ECO:0000313" key="2">
    <source>
        <dbReference type="Proteomes" id="UP001205311"/>
    </source>
</evidence>
<gene>
    <name evidence="1" type="ORF">LX15_002099</name>
</gene>